<dbReference type="Proteomes" id="UP001055811">
    <property type="component" value="Linkage Group LG09"/>
</dbReference>
<gene>
    <name evidence="1" type="ORF">L2E82_48192</name>
</gene>
<evidence type="ECO:0000313" key="2">
    <source>
        <dbReference type="Proteomes" id="UP001055811"/>
    </source>
</evidence>
<name>A0ACB8YXQ1_CICIN</name>
<comment type="caution">
    <text evidence="1">The sequence shown here is derived from an EMBL/GenBank/DDBJ whole genome shotgun (WGS) entry which is preliminary data.</text>
</comment>
<evidence type="ECO:0000313" key="1">
    <source>
        <dbReference type="EMBL" id="KAI3690216.1"/>
    </source>
</evidence>
<sequence length="352" mass="39281">MFQNISARQFWLLEGNKFANEKSWEPDLFDYFRQEIWEHDLDELSDANKGNIEIWKLPEIVDSSHLKSLRYCLIQWMPASYYTFYSGLSLLALALNAIHKLWKWHQSESNPSGKSTASIVPQLWQPTNGALMSNDVNESKPTEEPAACIALTKNNSYLISASSGKISLFNMMTFKVLTTFMPPPPLGSPSSGQQYHSTIGIYNIRLGEVRVELKGHQKQITGLAFSEDLYALFSSGADAQASGGSYKRLKLCMWDIISWKKVKSRSIESPPGHPSSLVGETKVQFHNIKCGLLVVHESQISIYDSLLECSRLWSPRESLSAAISSATYSCDGLLIFTGFVDGAVGVFDADTL</sequence>
<protein>
    <submittedName>
        <fullName evidence="1">Uncharacterized protein</fullName>
    </submittedName>
</protein>
<keyword evidence="2" id="KW-1185">Reference proteome</keyword>
<proteinExistence type="predicted"/>
<organism evidence="1 2">
    <name type="scientific">Cichorium intybus</name>
    <name type="common">Chicory</name>
    <dbReference type="NCBI Taxonomy" id="13427"/>
    <lineage>
        <taxon>Eukaryota</taxon>
        <taxon>Viridiplantae</taxon>
        <taxon>Streptophyta</taxon>
        <taxon>Embryophyta</taxon>
        <taxon>Tracheophyta</taxon>
        <taxon>Spermatophyta</taxon>
        <taxon>Magnoliopsida</taxon>
        <taxon>eudicotyledons</taxon>
        <taxon>Gunneridae</taxon>
        <taxon>Pentapetalae</taxon>
        <taxon>asterids</taxon>
        <taxon>campanulids</taxon>
        <taxon>Asterales</taxon>
        <taxon>Asteraceae</taxon>
        <taxon>Cichorioideae</taxon>
        <taxon>Cichorieae</taxon>
        <taxon>Cichoriinae</taxon>
        <taxon>Cichorium</taxon>
    </lineage>
</organism>
<accession>A0ACB8YXQ1</accession>
<reference evidence="1 2" key="2">
    <citation type="journal article" date="2022" name="Mol. Ecol. Resour.">
        <title>The genomes of chicory, endive, great burdock and yacon provide insights into Asteraceae paleo-polyploidization history and plant inulin production.</title>
        <authorList>
            <person name="Fan W."/>
            <person name="Wang S."/>
            <person name="Wang H."/>
            <person name="Wang A."/>
            <person name="Jiang F."/>
            <person name="Liu H."/>
            <person name="Zhao H."/>
            <person name="Xu D."/>
            <person name="Zhang Y."/>
        </authorList>
    </citation>
    <scope>NUCLEOTIDE SEQUENCE [LARGE SCALE GENOMIC DNA]</scope>
    <source>
        <strain evidence="2">cv. Punajuju</strain>
        <tissue evidence="1">Leaves</tissue>
    </source>
</reference>
<dbReference type="EMBL" id="CM042017">
    <property type="protein sequence ID" value="KAI3690216.1"/>
    <property type="molecule type" value="Genomic_DNA"/>
</dbReference>
<reference evidence="2" key="1">
    <citation type="journal article" date="2022" name="Mol. Ecol. Resour.">
        <title>The genomes of chicory, endive, great burdock and yacon provide insights into Asteraceae palaeo-polyploidization history and plant inulin production.</title>
        <authorList>
            <person name="Fan W."/>
            <person name="Wang S."/>
            <person name="Wang H."/>
            <person name="Wang A."/>
            <person name="Jiang F."/>
            <person name="Liu H."/>
            <person name="Zhao H."/>
            <person name="Xu D."/>
            <person name="Zhang Y."/>
        </authorList>
    </citation>
    <scope>NUCLEOTIDE SEQUENCE [LARGE SCALE GENOMIC DNA]</scope>
    <source>
        <strain evidence="2">cv. Punajuju</strain>
    </source>
</reference>